<dbReference type="Proteomes" id="UP001597128">
    <property type="component" value="Unassembled WGS sequence"/>
</dbReference>
<dbReference type="Gene3D" id="2.40.160.10">
    <property type="entry name" value="Porin"/>
    <property type="match status" value="1"/>
</dbReference>
<dbReference type="InterPro" id="IPR023614">
    <property type="entry name" value="Porin_dom_sf"/>
</dbReference>
<evidence type="ECO:0000259" key="2">
    <source>
        <dbReference type="Pfam" id="PF13372"/>
    </source>
</evidence>
<keyword evidence="4" id="KW-1185">Reference proteome</keyword>
<evidence type="ECO:0000313" key="3">
    <source>
        <dbReference type="EMBL" id="MFD0912045.1"/>
    </source>
</evidence>
<comment type="caution">
    <text evidence="3">The sequence shown here is derived from an EMBL/GenBank/DDBJ whole genome shotgun (WGS) entry which is preliminary data.</text>
</comment>
<dbReference type="EMBL" id="JBHTKB010000001">
    <property type="protein sequence ID" value="MFD0912045.1"/>
    <property type="molecule type" value="Genomic_DNA"/>
</dbReference>
<evidence type="ECO:0000313" key="4">
    <source>
        <dbReference type="Proteomes" id="UP001597128"/>
    </source>
</evidence>
<dbReference type="InterPro" id="IPR025388">
    <property type="entry name" value="Alginate_export_dom"/>
</dbReference>
<gene>
    <name evidence="3" type="ORF">ACFQ1Z_00665</name>
</gene>
<feature type="domain" description="Alginate export" evidence="2">
    <location>
        <begin position="101"/>
        <end position="198"/>
    </location>
</feature>
<keyword evidence="1" id="KW-0732">Signal</keyword>
<organism evidence="3 4">
    <name type="scientific">Methylophilus luteus</name>
    <dbReference type="NCBI Taxonomy" id="640108"/>
    <lineage>
        <taxon>Bacteria</taxon>
        <taxon>Pseudomonadati</taxon>
        <taxon>Pseudomonadota</taxon>
        <taxon>Betaproteobacteria</taxon>
        <taxon>Nitrosomonadales</taxon>
        <taxon>Methylophilaceae</taxon>
        <taxon>Methylophilus</taxon>
    </lineage>
</organism>
<dbReference type="Pfam" id="PF13372">
    <property type="entry name" value="Alginate_exp"/>
    <property type="match status" value="1"/>
</dbReference>
<name>A0ABW3F404_9PROT</name>
<dbReference type="RefSeq" id="WP_379054619.1">
    <property type="nucleotide sequence ID" value="NZ_JBHTKB010000001.1"/>
</dbReference>
<evidence type="ECO:0000256" key="1">
    <source>
        <dbReference type="SAM" id="SignalP"/>
    </source>
</evidence>
<protein>
    <submittedName>
        <fullName evidence="3">Alginate export family protein</fullName>
    </submittedName>
</protein>
<reference evidence="4" key="1">
    <citation type="journal article" date="2019" name="Int. J. Syst. Evol. Microbiol.">
        <title>The Global Catalogue of Microorganisms (GCM) 10K type strain sequencing project: providing services to taxonomists for standard genome sequencing and annotation.</title>
        <authorList>
            <consortium name="The Broad Institute Genomics Platform"/>
            <consortium name="The Broad Institute Genome Sequencing Center for Infectious Disease"/>
            <person name="Wu L."/>
            <person name="Ma J."/>
        </authorList>
    </citation>
    <scope>NUCLEOTIDE SEQUENCE [LARGE SCALE GENOMIC DNA]</scope>
    <source>
        <strain evidence="4">CCUG 58412</strain>
    </source>
</reference>
<accession>A0ABW3F404</accession>
<sequence length="481" mass="54582">MKANSYQRLRQVSLAVLLASMSMQVVAEEEILPEYTFMDAIKTGKNMTSFRLRYEFVDQDGLQPATFANGSANPTANRELDNANAVTLRSLIGWQTAPYKNWSFAAQITNVSKLKDDFNDSTNTVRTNGASNESDRINYAKVVDPDYTDINQLFVDWTGIKNTRVRAGRQAINLDNVRFIGDIAFRQNTQVFDGVSVFNKTIPDTEIYLAHFDRVRQIFTTHRSGDLEIANARYRISPTEFLVGYGYFSNFENLGLGNAWFGAGALNNTFNNLLADQSNKIIGLRLDGTHPFTPNYRAHYTAEYAKQTDYKGGDNRIDAHYYKVGGGFGIDNFNLRVDQELLSSNDGQYAFQTPFGTNHLFQGWVDKFLVTPRQGIKDSFITATYKYGDFLFFVDYHDISSDEDFFTVNGGATANGNRYGREWNAAVTWNIDKNWMTKFEYGKYTEDDQYAAGPNAVTNGATNRARFQDTEKLWLTAMYTF</sequence>
<proteinExistence type="predicted"/>
<feature type="chain" id="PRO_5045811279" evidence="1">
    <location>
        <begin position="28"/>
        <end position="481"/>
    </location>
</feature>
<feature type="signal peptide" evidence="1">
    <location>
        <begin position="1"/>
        <end position="27"/>
    </location>
</feature>